<dbReference type="AlphaFoldDB" id="A0A937REA1"/>
<organism evidence="1 2">
    <name type="scientific">Frankia nepalensis</name>
    <dbReference type="NCBI Taxonomy" id="1836974"/>
    <lineage>
        <taxon>Bacteria</taxon>
        <taxon>Bacillati</taxon>
        <taxon>Actinomycetota</taxon>
        <taxon>Actinomycetes</taxon>
        <taxon>Frankiales</taxon>
        <taxon>Frankiaceae</taxon>
        <taxon>Frankia</taxon>
    </lineage>
</organism>
<keyword evidence="2" id="KW-1185">Reference proteome</keyword>
<dbReference type="InterPro" id="IPR007325">
    <property type="entry name" value="KFase/CYL"/>
</dbReference>
<dbReference type="InterPro" id="IPR037175">
    <property type="entry name" value="KFase_sf"/>
</dbReference>
<dbReference type="PANTHER" id="PTHR34861:SF10">
    <property type="entry name" value="CYCLASE"/>
    <property type="match status" value="1"/>
</dbReference>
<sequence>MRLTAQDVRRYGKRLSNWGRWGDDDELGTLNHIGAEQIAAALALPRANRSVSLAIDFGADGPMPDQGRYNPKHVMVETGATMELPGGFRYADDTVEMSLQAATQWDSLAHVFYDGMLYNGRPSSLVTESGAAANAITAVRDGVVGRGVLLDVARQRGIPWLEPGTAIQPDELAACAAAQGVGVRRGDLVLVRTGAVGQQLAAGTWDPSFVFGPSAGLGFACAEWMSVNEIAAVAADNVAVEVMPGEVDDCLMPLHMVCQRDMGLIFGEIFNLERLSTACAASGRYEFLLVAPPLPFVGAVGSPVNPLAIL</sequence>
<gene>
    <name evidence="1" type="ORF">I7412_09425</name>
</gene>
<reference evidence="1" key="1">
    <citation type="submission" date="2020-12" db="EMBL/GenBank/DDBJ databases">
        <title>Genomic characterization of non-nitrogen-fixing Frankia strains.</title>
        <authorList>
            <person name="Carlos-Shanley C."/>
            <person name="Guerra T."/>
            <person name="Hahn D."/>
        </authorList>
    </citation>
    <scope>NUCLEOTIDE SEQUENCE</scope>
    <source>
        <strain evidence="1">CN6</strain>
    </source>
</reference>
<dbReference type="GO" id="GO:0019441">
    <property type="term" value="P:L-tryptophan catabolic process to kynurenine"/>
    <property type="evidence" value="ECO:0007669"/>
    <property type="project" value="InterPro"/>
</dbReference>
<dbReference type="Proteomes" id="UP000604475">
    <property type="component" value="Unassembled WGS sequence"/>
</dbReference>
<dbReference type="PANTHER" id="PTHR34861">
    <property type="match status" value="1"/>
</dbReference>
<dbReference type="RefSeq" id="WP_203003544.1">
    <property type="nucleotide sequence ID" value="NZ_JADWYU010000099.1"/>
</dbReference>
<dbReference type="Gene3D" id="3.50.30.50">
    <property type="entry name" value="Putative cyclase"/>
    <property type="match status" value="1"/>
</dbReference>
<accession>A0A937REA1</accession>
<comment type="caution">
    <text evidence="1">The sequence shown here is derived from an EMBL/GenBank/DDBJ whole genome shotgun (WGS) entry which is preliminary data.</text>
</comment>
<name>A0A937REA1_9ACTN</name>
<dbReference type="SUPFAM" id="SSF102198">
    <property type="entry name" value="Putative cyclase"/>
    <property type="match status" value="1"/>
</dbReference>
<dbReference type="GO" id="GO:0004061">
    <property type="term" value="F:arylformamidase activity"/>
    <property type="evidence" value="ECO:0007669"/>
    <property type="project" value="InterPro"/>
</dbReference>
<proteinExistence type="predicted"/>
<protein>
    <submittedName>
        <fullName evidence="1">Cyclase family protein</fullName>
    </submittedName>
</protein>
<evidence type="ECO:0000313" key="2">
    <source>
        <dbReference type="Proteomes" id="UP000604475"/>
    </source>
</evidence>
<dbReference type="EMBL" id="JAEACQ010000160">
    <property type="protein sequence ID" value="MBL7627385.1"/>
    <property type="molecule type" value="Genomic_DNA"/>
</dbReference>
<evidence type="ECO:0000313" key="1">
    <source>
        <dbReference type="EMBL" id="MBL7627385.1"/>
    </source>
</evidence>
<dbReference type="Pfam" id="PF04199">
    <property type="entry name" value="Cyclase"/>
    <property type="match status" value="1"/>
</dbReference>